<feature type="compositionally biased region" description="Basic and acidic residues" evidence="1">
    <location>
        <begin position="192"/>
        <end position="208"/>
    </location>
</feature>
<feature type="compositionally biased region" description="Acidic residues" evidence="1">
    <location>
        <begin position="261"/>
        <end position="273"/>
    </location>
</feature>
<proteinExistence type="predicted"/>
<gene>
    <name evidence="2" type="ORF">Tco_0941528</name>
</gene>
<reference evidence="2" key="2">
    <citation type="submission" date="2022-01" db="EMBL/GenBank/DDBJ databases">
        <authorList>
            <person name="Yamashiro T."/>
            <person name="Shiraishi A."/>
            <person name="Satake H."/>
            <person name="Nakayama K."/>
        </authorList>
    </citation>
    <scope>NUCLEOTIDE SEQUENCE</scope>
</reference>
<keyword evidence="3" id="KW-1185">Reference proteome</keyword>
<evidence type="ECO:0000256" key="1">
    <source>
        <dbReference type="SAM" id="MobiDB-lite"/>
    </source>
</evidence>
<evidence type="ECO:0000313" key="2">
    <source>
        <dbReference type="EMBL" id="GJT41663.1"/>
    </source>
</evidence>
<feature type="region of interest" description="Disordered" evidence="1">
    <location>
        <begin position="176"/>
        <end position="273"/>
    </location>
</feature>
<feature type="region of interest" description="Disordered" evidence="1">
    <location>
        <begin position="110"/>
        <end position="156"/>
    </location>
</feature>
<dbReference type="EMBL" id="BQNB010015580">
    <property type="protein sequence ID" value="GJT41663.1"/>
    <property type="molecule type" value="Genomic_DNA"/>
</dbReference>
<protein>
    <submittedName>
        <fullName evidence="2">Uncharacterized protein</fullName>
    </submittedName>
</protein>
<reference evidence="2" key="1">
    <citation type="journal article" date="2022" name="Int. J. Mol. Sci.">
        <title>Draft Genome of Tanacetum Coccineum: Genomic Comparison of Closely Related Tanacetum-Family Plants.</title>
        <authorList>
            <person name="Yamashiro T."/>
            <person name="Shiraishi A."/>
            <person name="Nakayama K."/>
            <person name="Satake H."/>
        </authorList>
    </citation>
    <scope>NUCLEOTIDE SEQUENCE</scope>
</reference>
<comment type="caution">
    <text evidence="2">The sequence shown here is derived from an EMBL/GenBank/DDBJ whole genome shotgun (WGS) entry which is preliminary data.</text>
</comment>
<dbReference type="Proteomes" id="UP001151760">
    <property type="component" value="Unassembled WGS sequence"/>
</dbReference>
<sequence length="273" mass="32054">MYLLREDLLFQIDNKDAKKTNKMSYPRFTKFIIDYFMSKNQSISRKNKMFWHTDWDDTMFTSMRCISRHEDTQIYGTILPKELTNQVMLESKAYKTYYAFAYGEKTPKPKYVRKKTSPDKSPKQKPVQATKGTRIKTKAKVSKFDKKKQPAKMPKAKGLDVLSKVALTEAGYQKKQERLSHITYEGTGTKPRVLDVPKYDSESDKESWGDSNEEDNDDDDFKDNADNNDDDSDDNDESDDKRTESDRDEILDPNKTNEEHDKEEEEYDEEFNI</sequence>
<accession>A0ABQ5DS05</accession>
<feature type="compositionally biased region" description="Basic and acidic residues" evidence="1">
    <location>
        <begin position="239"/>
        <end position="260"/>
    </location>
</feature>
<feature type="compositionally biased region" description="Acidic residues" evidence="1">
    <location>
        <begin position="211"/>
        <end position="238"/>
    </location>
</feature>
<name>A0ABQ5DS05_9ASTR</name>
<organism evidence="2 3">
    <name type="scientific">Tanacetum coccineum</name>
    <dbReference type="NCBI Taxonomy" id="301880"/>
    <lineage>
        <taxon>Eukaryota</taxon>
        <taxon>Viridiplantae</taxon>
        <taxon>Streptophyta</taxon>
        <taxon>Embryophyta</taxon>
        <taxon>Tracheophyta</taxon>
        <taxon>Spermatophyta</taxon>
        <taxon>Magnoliopsida</taxon>
        <taxon>eudicotyledons</taxon>
        <taxon>Gunneridae</taxon>
        <taxon>Pentapetalae</taxon>
        <taxon>asterids</taxon>
        <taxon>campanulids</taxon>
        <taxon>Asterales</taxon>
        <taxon>Asteraceae</taxon>
        <taxon>Asteroideae</taxon>
        <taxon>Anthemideae</taxon>
        <taxon>Anthemidinae</taxon>
        <taxon>Tanacetum</taxon>
    </lineage>
</organism>
<evidence type="ECO:0000313" key="3">
    <source>
        <dbReference type="Proteomes" id="UP001151760"/>
    </source>
</evidence>